<evidence type="ECO:0000313" key="1">
    <source>
        <dbReference type="EMBL" id="MBB5038352.1"/>
    </source>
</evidence>
<name>A0A7W7YLU6_9BACT</name>
<dbReference type="RefSeq" id="WP_184209097.1">
    <property type="nucleotide sequence ID" value="NZ_JACHIF010000005.1"/>
</dbReference>
<evidence type="ECO:0000313" key="2">
    <source>
        <dbReference type="Proteomes" id="UP000534294"/>
    </source>
</evidence>
<accession>A0A7W7YLU6</accession>
<dbReference type="Proteomes" id="UP000534294">
    <property type="component" value="Unassembled WGS sequence"/>
</dbReference>
<sequence>MTLVILAAVTILVVGLYGIVSRESQTSASYDAVDQADLAMQSGLEHVGALLKGSLADELGVVFSVPLTPAVDEKQRPREMLVAANYDVSSKLWKYQPLASGVARPVDGDKLKMPPAQFEKLPAKDPTVGPSVEVNELEARRLPAPEPWMARVPRYWMQMTLPSEEKTPQGEEGEQEEDPNAEKLVARYSFYVEDLQSKLSLANSGIHDSDRDLPHFQPDLVDTLTPLIPNLPGIKVDPGGRWRRQPTSVWTLLRPDLEPINADALPKTVNAMHRRLTAINSKRLAFSPEMWRELLITPDPLTNWPGLDIVRLNGPEARLANGSLADPQLRALEENTTGYLKPYDELALVPHGPGFANGGERKKNLNEYLIKIGANTSQTDHQKMTDAVDEIAAHIDRHLPDFSKRAGGYPLPRSQVITQRDKHQMAYLKNLAAGMLDYADKDSYPSINVAKGGAGNENDEANIEYRGMDSFPLVNEYWQRHRFETYLGREVEVSLTDYVELWNPTNHPIKGRITCCFEYRGEFSVNSRTYPVMSSMANVVRGRPPSTTPGLSGMWFGEKVIDLQPNEIIVLAFDPVVFKLDGGALGNVAGVRYKGDNVTDGFNDERTSRYRLAFCPEGSADFTVVDLPFAPLERYEMTTSLSNRQRFNVNQPGLAYRVRDKKWAFNVGDTRAAYYIDYHQEVIDYDDGSSPWGRNFRRFDNLAGEARTYLWPDGGHNSLPCPTRIGSVLRNPDDITMRNEVNANNNVAERQKFVQRISNVGRFYSMSELGHIFDPIMWSPRNTIWSDSDMLPGDLLRYDEHADLNPEILSTDPKSNELDAHKRFCGGNSLRIGRVEHSLFRPDYRDKPDKGRPLNRGMAATSLLDLFHCGDPNALETDTQRYTGPLTRIDGHVNVNTASRETLRAVVAGRLAADPLLKKDSMDPDPDSKKPTVLLAPSRNRTEAQADIIATAIIENRPYITPAEVAEKAILSAKDEENLKKDDELPPLKANWPVFGYTKRDPNDDRRVIPEWSDAAAEELFSRLYNNSTVRSRHFQVVVTGQTVKIGREGNTRVVATRSRLFHLFVRPVRNADGTLQKQEVEITYSRPL</sequence>
<protein>
    <submittedName>
        <fullName evidence="1">Uncharacterized protein</fullName>
    </submittedName>
</protein>
<proteinExistence type="predicted"/>
<gene>
    <name evidence="1" type="ORF">HNQ64_002615</name>
</gene>
<reference evidence="1 2" key="1">
    <citation type="submission" date="2020-08" db="EMBL/GenBank/DDBJ databases">
        <title>Genomic Encyclopedia of Type Strains, Phase IV (KMG-IV): sequencing the most valuable type-strain genomes for metagenomic binning, comparative biology and taxonomic classification.</title>
        <authorList>
            <person name="Goeker M."/>
        </authorList>
    </citation>
    <scope>NUCLEOTIDE SEQUENCE [LARGE SCALE GENOMIC DNA]</scope>
    <source>
        <strain evidence="1 2">DSM 12251</strain>
    </source>
</reference>
<dbReference type="EMBL" id="JACHIF010000005">
    <property type="protein sequence ID" value="MBB5038352.1"/>
    <property type="molecule type" value="Genomic_DNA"/>
</dbReference>
<comment type="caution">
    <text evidence="1">The sequence shown here is derived from an EMBL/GenBank/DDBJ whole genome shotgun (WGS) entry which is preliminary data.</text>
</comment>
<organism evidence="1 2">
    <name type="scientific">Prosthecobacter dejongeii</name>
    <dbReference type="NCBI Taxonomy" id="48465"/>
    <lineage>
        <taxon>Bacteria</taxon>
        <taxon>Pseudomonadati</taxon>
        <taxon>Verrucomicrobiota</taxon>
        <taxon>Verrucomicrobiia</taxon>
        <taxon>Verrucomicrobiales</taxon>
        <taxon>Verrucomicrobiaceae</taxon>
        <taxon>Prosthecobacter</taxon>
    </lineage>
</organism>
<keyword evidence="2" id="KW-1185">Reference proteome</keyword>
<dbReference type="AlphaFoldDB" id="A0A7W7YLU6"/>